<organism evidence="1 2">
    <name type="scientific">Pseudobutyrivibrio ruminis</name>
    <dbReference type="NCBI Taxonomy" id="46206"/>
    <lineage>
        <taxon>Bacteria</taxon>
        <taxon>Bacillati</taxon>
        <taxon>Bacillota</taxon>
        <taxon>Clostridia</taxon>
        <taxon>Lachnospirales</taxon>
        <taxon>Lachnospiraceae</taxon>
        <taxon>Pseudobutyrivibrio</taxon>
    </lineage>
</organism>
<dbReference type="AlphaFoldDB" id="A0A2G3E008"/>
<protein>
    <submittedName>
        <fullName evidence="1">Uncharacterized protein</fullName>
    </submittedName>
</protein>
<evidence type="ECO:0000313" key="2">
    <source>
        <dbReference type="Proteomes" id="UP000225889"/>
    </source>
</evidence>
<dbReference type="RefSeq" id="WP_099391020.1">
    <property type="nucleotide sequence ID" value="NZ_PDYF01000002.1"/>
</dbReference>
<name>A0A2G3E008_9FIRM</name>
<evidence type="ECO:0000313" key="1">
    <source>
        <dbReference type="EMBL" id="PHU36551.1"/>
    </source>
</evidence>
<accession>A0A2G3E008</accession>
<proteinExistence type="predicted"/>
<dbReference type="EMBL" id="PDYF01000002">
    <property type="protein sequence ID" value="PHU36551.1"/>
    <property type="molecule type" value="Genomic_DNA"/>
</dbReference>
<gene>
    <name evidence="1" type="ORF">CSX01_00315</name>
</gene>
<dbReference type="Proteomes" id="UP000225889">
    <property type="component" value="Unassembled WGS sequence"/>
</dbReference>
<sequence length="66" mass="7446">MAKLKAGDTAYIIESNRIIREVEIKNCAGGMYLIRFMDTGGGIKVKEHRLYATKEEAEVAIKRGMR</sequence>
<comment type="caution">
    <text evidence="1">The sequence shown here is derived from an EMBL/GenBank/DDBJ whole genome shotgun (WGS) entry which is preliminary data.</text>
</comment>
<reference evidence="1 2" key="1">
    <citation type="submission" date="2017-10" db="EMBL/GenBank/DDBJ databases">
        <title>Resolving the taxonomy of Roseburia spp., Eubacterium rectale and Agathobacter spp. through phylogenomic analysis.</title>
        <authorList>
            <person name="Sheridan P.O."/>
            <person name="Walker A.W."/>
            <person name="Duncan S.H."/>
            <person name="Scott K.P."/>
            <person name="Toole P.W.O."/>
            <person name="Luis P."/>
            <person name="Flint H.J."/>
        </authorList>
    </citation>
    <scope>NUCLEOTIDE SEQUENCE [LARGE SCALE GENOMIC DNA]</scope>
    <source>
        <strain evidence="1 2">JK626</strain>
    </source>
</reference>
<reference evidence="1 2" key="2">
    <citation type="submission" date="2017-10" db="EMBL/GenBank/DDBJ databases">
        <authorList>
            <person name="Banno H."/>
            <person name="Chua N.-H."/>
        </authorList>
    </citation>
    <scope>NUCLEOTIDE SEQUENCE [LARGE SCALE GENOMIC DNA]</scope>
    <source>
        <strain evidence="1 2">JK626</strain>
    </source>
</reference>